<dbReference type="EMBL" id="JAUEPP010000007">
    <property type="protein sequence ID" value="KAK3338897.1"/>
    <property type="molecule type" value="Genomic_DNA"/>
</dbReference>
<keyword evidence="2" id="KW-1185">Reference proteome</keyword>
<comment type="caution">
    <text evidence="1">The sequence shown here is derived from an EMBL/GenBank/DDBJ whole genome shotgun (WGS) entry which is preliminary data.</text>
</comment>
<protein>
    <recommendedName>
        <fullName evidence="3">Actin-like ATPase domain-containing protein</fullName>
    </recommendedName>
</protein>
<accession>A0AAE0MN79</accession>
<gene>
    <name evidence="1" type="ORF">B0H65DRAFT_591246</name>
</gene>
<evidence type="ECO:0000313" key="2">
    <source>
        <dbReference type="Proteomes" id="UP001278500"/>
    </source>
</evidence>
<dbReference type="RefSeq" id="XP_062678257.1">
    <property type="nucleotide sequence ID" value="XM_062831093.1"/>
</dbReference>
<reference evidence="1" key="2">
    <citation type="submission" date="2023-06" db="EMBL/GenBank/DDBJ databases">
        <authorList>
            <consortium name="Lawrence Berkeley National Laboratory"/>
            <person name="Haridas S."/>
            <person name="Hensen N."/>
            <person name="Bonometti L."/>
            <person name="Westerberg I."/>
            <person name="Brannstrom I.O."/>
            <person name="Guillou S."/>
            <person name="Cros-Aarteil S."/>
            <person name="Calhoun S."/>
            <person name="Kuo A."/>
            <person name="Mondo S."/>
            <person name="Pangilinan J."/>
            <person name="Riley R."/>
            <person name="Labutti K."/>
            <person name="Andreopoulos B."/>
            <person name="Lipzen A."/>
            <person name="Chen C."/>
            <person name="Yanf M."/>
            <person name="Daum C."/>
            <person name="Ng V."/>
            <person name="Clum A."/>
            <person name="Steindorff A."/>
            <person name="Ohm R."/>
            <person name="Martin F."/>
            <person name="Silar P."/>
            <person name="Natvig D."/>
            <person name="Lalanne C."/>
            <person name="Gautier V."/>
            <person name="Ament-Velasquez S.L."/>
            <person name="Kruys A."/>
            <person name="Hutchinson M.I."/>
            <person name="Powell A.J."/>
            <person name="Barry K."/>
            <person name="Miller A.N."/>
            <person name="Grigoriev I.V."/>
            <person name="Debuchy R."/>
            <person name="Gladieux P."/>
            <person name="Thoren M.H."/>
            <person name="Johannesson H."/>
        </authorList>
    </citation>
    <scope>NUCLEOTIDE SEQUENCE</scope>
    <source>
        <strain evidence="1">CBS 560.94</strain>
    </source>
</reference>
<evidence type="ECO:0000313" key="1">
    <source>
        <dbReference type="EMBL" id="KAK3338897.1"/>
    </source>
</evidence>
<name>A0AAE0MN79_9PEZI</name>
<proteinExistence type="predicted"/>
<dbReference type="GeneID" id="87868247"/>
<sequence length="549" mass="62047">MLDPNREQESLKYGFYLFSGDPNNLFPQYPLMKRLRDADSPELRARLREGMIQMFRHLRNKIEENPVVRRRGWVVGKLSITIPNQWTLEFEEVYTQLLAEAFEWEIEVARRKIFFYTETEALGQLLLQSEDFEEASVALASQNKHKVCLVLDFGGHNLNGSKFWVYSVEGGEPKFFKLGPAFGVGGGGEHLLHHVMQECEKQYRRMVRDTPLAGQPLSGHAKAEIRAKFIRLAFRENWGPGSFMPDDGLAIDILDEHNHHRRFVFDSNLRDHLWNQAYKAMLDLAKKELIKLKIITSRDENGIIPDAFIVIAGGLPAATFVNSAGLDNDSVRNAWGAAIAALKLITAEAFFKQGAAIGIQVKQAGSKKWDNSATTIFYYYTPDTSNSSTVHSDPATQIYRLHAQHQRRRNFDPFYADQNPNLQHDDPETIPPISAGGRSYILLDAQPVVLPRSPLKGRYFCSVRVEGAGDNMELVVEEKQVGPHFRSAEKYYNSAWHRLPLYFDGGSRCVSVGERGVDLDDIIVALPSQPQPSHHDSVAQFLTHIASGP</sequence>
<reference evidence="1" key="1">
    <citation type="journal article" date="2023" name="Mol. Phylogenet. Evol.">
        <title>Genome-scale phylogeny and comparative genomics of the fungal order Sordariales.</title>
        <authorList>
            <person name="Hensen N."/>
            <person name="Bonometti L."/>
            <person name="Westerberg I."/>
            <person name="Brannstrom I.O."/>
            <person name="Guillou S."/>
            <person name="Cros-Aarteil S."/>
            <person name="Calhoun S."/>
            <person name="Haridas S."/>
            <person name="Kuo A."/>
            <person name="Mondo S."/>
            <person name="Pangilinan J."/>
            <person name="Riley R."/>
            <person name="LaButti K."/>
            <person name="Andreopoulos B."/>
            <person name="Lipzen A."/>
            <person name="Chen C."/>
            <person name="Yan M."/>
            <person name="Daum C."/>
            <person name="Ng V."/>
            <person name="Clum A."/>
            <person name="Steindorff A."/>
            <person name="Ohm R.A."/>
            <person name="Martin F."/>
            <person name="Silar P."/>
            <person name="Natvig D.O."/>
            <person name="Lalanne C."/>
            <person name="Gautier V."/>
            <person name="Ament-Velasquez S.L."/>
            <person name="Kruys A."/>
            <person name="Hutchinson M.I."/>
            <person name="Powell A.J."/>
            <person name="Barry K."/>
            <person name="Miller A.N."/>
            <person name="Grigoriev I.V."/>
            <person name="Debuchy R."/>
            <person name="Gladieux P."/>
            <person name="Hiltunen Thoren M."/>
            <person name="Johannesson H."/>
        </authorList>
    </citation>
    <scope>NUCLEOTIDE SEQUENCE</scope>
    <source>
        <strain evidence="1">CBS 560.94</strain>
    </source>
</reference>
<organism evidence="1 2">
    <name type="scientific">Neurospora tetraspora</name>
    <dbReference type="NCBI Taxonomy" id="94610"/>
    <lineage>
        <taxon>Eukaryota</taxon>
        <taxon>Fungi</taxon>
        <taxon>Dikarya</taxon>
        <taxon>Ascomycota</taxon>
        <taxon>Pezizomycotina</taxon>
        <taxon>Sordariomycetes</taxon>
        <taxon>Sordariomycetidae</taxon>
        <taxon>Sordariales</taxon>
        <taxon>Sordariaceae</taxon>
        <taxon>Neurospora</taxon>
    </lineage>
</organism>
<evidence type="ECO:0008006" key="3">
    <source>
        <dbReference type="Google" id="ProtNLM"/>
    </source>
</evidence>
<dbReference type="AlphaFoldDB" id="A0AAE0MN79"/>
<dbReference type="Proteomes" id="UP001278500">
    <property type="component" value="Unassembled WGS sequence"/>
</dbReference>